<dbReference type="EMBL" id="CABPRJ010000486">
    <property type="protein sequence ID" value="VVC28973.1"/>
    <property type="molecule type" value="Genomic_DNA"/>
</dbReference>
<dbReference type="AlphaFoldDB" id="A0A5E4MDQ5"/>
<dbReference type="OrthoDB" id="6580779at2759"/>
<dbReference type="Proteomes" id="UP000325440">
    <property type="component" value="Unassembled WGS sequence"/>
</dbReference>
<proteinExistence type="predicted"/>
<sequence length="114" mass="12983">MTISTTLTLRKPVIRKSVQDSKDPKERLPPGSHLPWSIWKTLNRLRTETGRTASNMEKWGIKEDGKYECGGEQDVDHLFACPLLPIECSKEEFLTHEISDKAIQIAAYWEGKGI</sequence>
<evidence type="ECO:0000313" key="2">
    <source>
        <dbReference type="Proteomes" id="UP000325440"/>
    </source>
</evidence>
<gene>
    <name evidence="1" type="ORF">CINCED_3A017546</name>
</gene>
<name>A0A5E4MDQ5_9HEMI</name>
<organism evidence="1 2">
    <name type="scientific">Cinara cedri</name>
    <dbReference type="NCBI Taxonomy" id="506608"/>
    <lineage>
        <taxon>Eukaryota</taxon>
        <taxon>Metazoa</taxon>
        <taxon>Ecdysozoa</taxon>
        <taxon>Arthropoda</taxon>
        <taxon>Hexapoda</taxon>
        <taxon>Insecta</taxon>
        <taxon>Pterygota</taxon>
        <taxon>Neoptera</taxon>
        <taxon>Paraneoptera</taxon>
        <taxon>Hemiptera</taxon>
        <taxon>Sternorrhyncha</taxon>
        <taxon>Aphidomorpha</taxon>
        <taxon>Aphidoidea</taxon>
        <taxon>Aphididae</taxon>
        <taxon>Lachninae</taxon>
        <taxon>Cinara</taxon>
    </lineage>
</organism>
<accession>A0A5E4MDQ5</accession>
<keyword evidence="2" id="KW-1185">Reference proteome</keyword>
<reference evidence="1 2" key="1">
    <citation type="submission" date="2019-08" db="EMBL/GenBank/DDBJ databases">
        <authorList>
            <person name="Alioto T."/>
            <person name="Alioto T."/>
            <person name="Gomez Garrido J."/>
        </authorList>
    </citation>
    <scope>NUCLEOTIDE SEQUENCE [LARGE SCALE GENOMIC DNA]</scope>
</reference>
<evidence type="ECO:0000313" key="1">
    <source>
        <dbReference type="EMBL" id="VVC28973.1"/>
    </source>
</evidence>
<protein>
    <submittedName>
        <fullName evidence="1">Uncharacterized protein</fullName>
    </submittedName>
</protein>